<dbReference type="Proteomes" id="UP001142489">
    <property type="component" value="Unassembled WGS sequence"/>
</dbReference>
<keyword evidence="3" id="KW-1185">Reference proteome</keyword>
<feature type="non-terminal residue" evidence="2">
    <location>
        <position position="1"/>
    </location>
</feature>
<evidence type="ECO:0000313" key="2">
    <source>
        <dbReference type="EMBL" id="KAJ7317890.1"/>
    </source>
</evidence>
<reference evidence="2" key="1">
    <citation type="journal article" date="2023" name="DNA Res.">
        <title>Chromosome-level genome assembly of Phrynocephalus forsythii using third-generation DNA sequencing and Hi-C analysis.</title>
        <authorList>
            <person name="Qi Y."/>
            <person name="Zhao W."/>
            <person name="Zhao Y."/>
            <person name="Niu C."/>
            <person name="Cao S."/>
            <person name="Zhang Y."/>
        </authorList>
    </citation>
    <scope>NUCLEOTIDE SEQUENCE</scope>
    <source>
        <tissue evidence="2">Muscle</tissue>
    </source>
</reference>
<feature type="region of interest" description="Disordered" evidence="1">
    <location>
        <begin position="64"/>
        <end position="84"/>
    </location>
</feature>
<dbReference type="AlphaFoldDB" id="A0A9Q0XMW9"/>
<dbReference type="EMBL" id="JAPFRF010000011">
    <property type="protein sequence ID" value="KAJ7317890.1"/>
    <property type="molecule type" value="Genomic_DNA"/>
</dbReference>
<accession>A0A9Q0XMW9</accession>
<protein>
    <submittedName>
        <fullName evidence="2">Uncharacterized protein</fullName>
    </submittedName>
</protein>
<evidence type="ECO:0000313" key="3">
    <source>
        <dbReference type="Proteomes" id="UP001142489"/>
    </source>
</evidence>
<evidence type="ECO:0000256" key="1">
    <source>
        <dbReference type="SAM" id="MobiDB-lite"/>
    </source>
</evidence>
<comment type="caution">
    <text evidence="2">The sequence shown here is derived from an EMBL/GenBank/DDBJ whole genome shotgun (WGS) entry which is preliminary data.</text>
</comment>
<organism evidence="2 3">
    <name type="scientific">Phrynocephalus forsythii</name>
    <dbReference type="NCBI Taxonomy" id="171643"/>
    <lineage>
        <taxon>Eukaryota</taxon>
        <taxon>Metazoa</taxon>
        <taxon>Chordata</taxon>
        <taxon>Craniata</taxon>
        <taxon>Vertebrata</taxon>
        <taxon>Euteleostomi</taxon>
        <taxon>Lepidosauria</taxon>
        <taxon>Squamata</taxon>
        <taxon>Bifurcata</taxon>
        <taxon>Unidentata</taxon>
        <taxon>Episquamata</taxon>
        <taxon>Toxicofera</taxon>
        <taxon>Iguania</taxon>
        <taxon>Acrodonta</taxon>
        <taxon>Agamidae</taxon>
        <taxon>Agaminae</taxon>
        <taxon>Phrynocephalus</taxon>
    </lineage>
</organism>
<name>A0A9Q0XMW9_9SAUR</name>
<gene>
    <name evidence="2" type="ORF">JRQ81_004052</name>
</gene>
<proteinExistence type="predicted"/>
<feature type="region of interest" description="Disordered" evidence="1">
    <location>
        <begin position="1"/>
        <end position="50"/>
    </location>
</feature>
<sequence length="112" mass="12075">AGRQAGRQILPRRPPGRVPRAGGRGGGLSYGEAFPESRRSPAAPRGAEGTGMARCLRGMIGKPSRQEAGCGTEYGRQSSPPSHPQCLARRVLQAVLRDNSTTQWHQRCLKDK</sequence>